<accession>A0A2U9ISF3</accession>
<keyword evidence="2" id="KW-1185">Reference proteome</keyword>
<dbReference type="Gene3D" id="3.40.1260.10">
    <property type="entry name" value="DsrEFH-like"/>
    <property type="match status" value="1"/>
</dbReference>
<dbReference type="STRING" id="1293036.GCA_001315825_02463"/>
<dbReference type="AlphaFoldDB" id="A0A2U9ISF3"/>
<evidence type="ECO:0000313" key="1">
    <source>
        <dbReference type="EMBL" id="AWR98981.1"/>
    </source>
</evidence>
<reference evidence="2" key="3">
    <citation type="submission" date="2020-03" db="EMBL/GenBank/DDBJ databases">
        <title>Sequencing and Assembly of Multiple Reported Metal-Biooxidizing Members of the Extremely Thermoacidophilic Archaeal Family Sulfolobaceae.</title>
        <authorList>
            <person name="Counts J.A."/>
            <person name="Kelly R.M."/>
        </authorList>
    </citation>
    <scope>NUCLEOTIDE SEQUENCE [LARGE SCALE GENOMIC DNA]</scope>
    <source>
        <strain evidence="2">HO1-1</strain>
    </source>
</reference>
<reference evidence="2" key="2">
    <citation type="submission" date="2020-03" db="EMBL/GenBank/DDBJ databases">
        <title>Complete Genome Sequences of Extremely Thermoacidophilic, Metal-Mobilizing Type-Strain Members of the Archaeal Family Sulfolobaceae: Acidianus brierleyi DSM-1651T, Acidianus sulfidivorans DSM-18786T, Metallosphaera hakonensis DSM-7519T, and Metallosphaera prunae DSM-10039T.</title>
        <authorList>
            <person name="Counts J.A."/>
            <person name="Kelly R.M."/>
        </authorList>
    </citation>
    <scope>NUCLEOTIDE SEQUENCE [LARGE SCALE GENOMIC DNA]</scope>
    <source>
        <strain evidence="2">HO1-1</strain>
    </source>
</reference>
<proteinExistence type="predicted"/>
<reference evidence="1 2" key="1">
    <citation type="submission" date="2018-05" db="EMBL/GenBank/DDBJ databases">
        <title>Complete Genome Sequences of Extremely Thermoacidophilic, Metal-Mobilizing Type-Strain Members of the Archaeal Family Sulfolobaceae: Acidianus brierleyi DSM-1651T, Acidianus sulfidivorans DSM-18786T, Metallosphaera hakonensis DSM-7519T, and Metallosphaera prunae DSM-10039T.</title>
        <authorList>
            <person name="Counts J.A."/>
            <person name="Kelly R.M."/>
        </authorList>
    </citation>
    <scope>NUCLEOTIDE SEQUENCE [LARGE SCALE GENOMIC DNA]</scope>
    <source>
        <strain evidence="1 2">HO1-1</strain>
    </source>
</reference>
<dbReference type="RefSeq" id="WP_054837135.1">
    <property type="nucleotide sequence ID" value="NZ_BBBA01000026.1"/>
</dbReference>
<sequence>MKVVFLVMSGDEKLGLALRMAYNSVKNKRYEDLKVLFFGPSQKSLTSLQGDLKNMFEELLKNGSVDSACVGVAENMGIKDTLIQMGLRLTPMGETLSKYVNNGYEVITF</sequence>
<dbReference type="OrthoDB" id="41780at2157"/>
<protein>
    <submittedName>
        <fullName evidence="1">Uncharacterized protein</fullName>
    </submittedName>
</protein>
<dbReference type="KEGG" id="mhk:DFR87_03935"/>
<dbReference type="SUPFAM" id="SSF75169">
    <property type="entry name" value="DsrEFH-like"/>
    <property type="match status" value="1"/>
</dbReference>
<dbReference type="InterPro" id="IPR027396">
    <property type="entry name" value="DsrEFH-like"/>
</dbReference>
<dbReference type="GeneID" id="36834463"/>
<dbReference type="EMBL" id="CP029287">
    <property type="protein sequence ID" value="AWR98981.1"/>
    <property type="molecule type" value="Genomic_DNA"/>
</dbReference>
<evidence type="ECO:0000313" key="2">
    <source>
        <dbReference type="Proteomes" id="UP000247586"/>
    </source>
</evidence>
<dbReference type="InterPro" id="IPR003787">
    <property type="entry name" value="Sulphur_relay_DsrE/F-like"/>
</dbReference>
<name>A0A2U9ISF3_9CREN</name>
<dbReference type="Proteomes" id="UP000247586">
    <property type="component" value="Chromosome"/>
</dbReference>
<organism evidence="1 2">
    <name type="scientific">Metallosphaera hakonensis JCM 8857 = DSM 7519</name>
    <dbReference type="NCBI Taxonomy" id="1293036"/>
    <lineage>
        <taxon>Archaea</taxon>
        <taxon>Thermoproteota</taxon>
        <taxon>Thermoprotei</taxon>
        <taxon>Sulfolobales</taxon>
        <taxon>Sulfolobaceae</taxon>
        <taxon>Metallosphaera</taxon>
    </lineage>
</organism>
<gene>
    <name evidence="1" type="ORF">DFR87_03935</name>
</gene>
<dbReference type="Pfam" id="PF02635">
    <property type="entry name" value="DsrE"/>
    <property type="match status" value="1"/>
</dbReference>